<dbReference type="AlphaFoldDB" id="D5ZQG1"/>
<evidence type="ECO:0000313" key="3">
    <source>
        <dbReference type="Proteomes" id="UP000003824"/>
    </source>
</evidence>
<feature type="region of interest" description="Disordered" evidence="1">
    <location>
        <begin position="1"/>
        <end position="21"/>
    </location>
</feature>
<evidence type="ECO:0000313" key="2">
    <source>
        <dbReference type="EMBL" id="EFE72403.2"/>
    </source>
</evidence>
<dbReference type="Proteomes" id="UP000003824">
    <property type="component" value="Unassembled WGS sequence"/>
</dbReference>
<dbReference type="eggNOG" id="ENOG503204S">
    <property type="taxonomic scope" value="Bacteria"/>
</dbReference>
<name>D5ZQG1_STRV1</name>
<evidence type="ECO:0000256" key="1">
    <source>
        <dbReference type="SAM" id="MobiDB-lite"/>
    </source>
</evidence>
<sequence>MGARTAGSRRHLTRGGTPPMKPLELAGLLAAPTESPVRDALRRLAPKSLDALIIEALSATEEAWRQVVVDRVAAFADGQPGGRPVVAAYFTTTERRTAEGMHVGWSPFVAALASTEDIPDLRHTRTTATAVPIGEAAMTEEVFADPELAAALNRLAAIDPPRHKDVLRVHLPTRQVTRLTP</sequence>
<reference evidence="3" key="1">
    <citation type="submission" date="2008-12" db="EMBL/GenBank/DDBJ databases">
        <title>Annotation of Streptomyces ghanaensis ATCC 14672.</title>
        <authorList>
            <consortium name="The Broad Institute Genome Sequencing Platform"/>
            <consortium name="Broad Institute Microbial Sequencing Center"/>
            <person name="Fischbach M."/>
            <person name="Ward D."/>
            <person name="Young S."/>
            <person name="Kodira C.D."/>
            <person name="Zeng Q."/>
            <person name="Koehrsen M."/>
            <person name="Godfrey P."/>
            <person name="Alvarado L."/>
            <person name="Berlin A.M."/>
            <person name="Borenstein D."/>
            <person name="Chen Z."/>
            <person name="Engels R."/>
            <person name="Freedman E."/>
            <person name="Gellesch M."/>
            <person name="Goldberg J."/>
            <person name="Griggs A."/>
            <person name="Gujja S."/>
            <person name="Heiman D.I."/>
            <person name="Hepburn T.A."/>
            <person name="Howarth C."/>
            <person name="Jen D."/>
            <person name="Larson L."/>
            <person name="Lewis B."/>
            <person name="Mehta T."/>
            <person name="Park D."/>
            <person name="Pearson M."/>
            <person name="Roberts A."/>
            <person name="Saif S."/>
            <person name="Shea T.D."/>
            <person name="Shenoy N."/>
            <person name="Sisk P."/>
            <person name="Stolte C."/>
            <person name="Sykes S.N."/>
            <person name="Walk T."/>
            <person name="White J."/>
            <person name="Yandava C."/>
            <person name="Straight P."/>
            <person name="Clardy J."/>
            <person name="Hung D."/>
            <person name="Kolter R."/>
            <person name="Mekalanos J."/>
            <person name="Walker S."/>
            <person name="Walsh C.T."/>
            <person name="Wieland B.L.C."/>
            <person name="Ilzarbe M."/>
            <person name="Galagan J."/>
            <person name="Nusbaum C."/>
            <person name="Birren B."/>
        </authorList>
    </citation>
    <scope>NUCLEOTIDE SEQUENCE [LARGE SCALE GENOMIC DNA]</scope>
    <source>
        <strain evidence="3">ATCC 14672 / DSM 40746 / JCM 4963 / KCTC 9882 / NRRL B-12104 / FH 1290</strain>
    </source>
</reference>
<proteinExistence type="predicted"/>
<gene>
    <name evidence="2" type="ORF">SSFG_07638</name>
</gene>
<accession>D5ZQG1</accession>
<organism evidence="2 3">
    <name type="scientific">Streptomyces viridosporus (strain ATCC 14672 / DSM 40746 / JCM 4963 / KCTC 9882 / NRRL B-12104 / FH 1290)</name>
    <name type="common">Streptomyces ghanaensis</name>
    <dbReference type="NCBI Taxonomy" id="566461"/>
    <lineage>
        <taxon>Bacteria</taxon>
        <taxon>Bacillati</taxon>
        <taxon>Actinomycetota</taxon>
        <taxon>Actinomycetes</taxon>
        <taxon>Kitasatosporales</taxon>
        <taxon>Streptomycetaceae</taxon>
        <taxon>Streptomyces</taxon>
    </lineage>
</organism>
<dbReference type="EMBL" id="DS999641">
    <property type="protein sequence ID" value="EFE72403.2"/>
    <property type="molecule type" value="Genomic_DNA"/>
</dbReference>
<protein>
    <submittedName>
        <fullName evidence="2">Predicted protein</fullName>
    </submittedName>
</protein>